<evidence type="ECO:0000313" key="2">
    <source>
        <dbReference type="EMBL" id="UJO12346.1"/>
    </source>
</evidence>
<sequence length="170" mass="19004">MGGLPNGHNRDSAHRPATPAGTTNSPPYLRRGAIVPGNPSSEDETPELNRRRMQDPFVPPSSDPTEERRHAQDYPHAAYCLSCRDMRAGEGTLEFLGVFEDAEIADDEAIGHGPRGIEYKWIDVEDSADRGVRTAWVWIDGEDLTVSFTVRRPVSDWRDPHGSDEEMDDF</sequence>
<evidence type="ECO:0000256" key="1">
    <source>
        <dbReference type="SAM" id="MobiDB-lite"/>
    </source>
</evidence>
<dbReference type="AlphaFoldDB" id="A0A9Q8P414"/>
<dbReference type="GeneID" id="71981677"/>
<gene>
    <name evidence="2" type="ORF">CLAFUR5_01799</name>
</gene>
<protein>
    <submittedName>
        <fullName evidence="2">Uncharacterized protein</fullName>
    </submittedName>
</protein>
<name>A0A9Q8P414_PASFU</name>
<dbReference type="KEGG" id="ffu:CLAFUR5_01799"/>
<feature type="region of interest" description="Disordered" evidence="1">
    <location>
        <begin position="1"/>
        <end position="73"/>
    </location>
</feature>
<keyword evidence="3" id="KW-1185">Reference proteome</keyword>
<proteinExistence type="predicted"/>
<reference evidence="2" key="2">
    <citation type="journal article" date="2022" name="Microb. Genom.">
        <title>A chromosome-scale genome assembly of the tomato pathogen Cladosporium fulvum reveals a compartmentalized genome architecture and the presence of a dispensable chromosome.</title>
        <authorList>
            <person name="Zaccaron A.Z."/>
            <person name="Chen L.H."/>
            <person name="Samaras A."/>
            <person name="Stergiopoulos I."/>
        </authorList>
    </citation>
    <scope>NUCLEOTIDE SEQUENCE</scope>
    <source>
        <strain evidence="2">Race5_Kim</strain>
    </source>
</reference>
<accession>A0A9Q8P414</accession>
<evidence type="ECO:0000313" key="3">
    <source>
        <dbReference type="Proteomes" id="UP000756132"/>
    </source>
</evidence>
<organism evidence="2 3">
    <name type="scientific">Passalora fulva</name>
    <name type="common">Tomato leaf mold</name>
    <name type="synonym">Cladosporium fulvum</name>
    <dbReference type="NCBI Taxonomy" id="5499"/>
    <lineage>
        <taxon>Eukaryota</taxon>
        <taxon>Fungi</taxon>
        <taxon>Dikarya</taxon>
        <taxon>Ascomycota</taxon>
        <taxon>Pezizomycotina</taxon>
        <taxon>Dothideomycetes</taxon>
        <taxon>Dothideomycetidae</taxon>
        <taxon>Mycosphaerellales</taxon>
        <taxon>Mycosphaerellaceae</taxon>
        <taxon>Fulvia</taxon>
    </lineage>
</organism>
<reference evidence="2" key="1">
    <citation type="submission" date="2021-12" db="EMBL/GenBank/DDBJ databases">
        <authorList>
            <person name="Zaccaron A."/>
            <person name="Stergiopoulos I."/>
        </authorList>
    </citation>
    <scope>NUCLEOTIDE SEQUENCE</scope>
    <source>
        <strain evidence="2">Race5_Kim</strain>
    </source>
</reference>
<dbReference type="RefSeq" id="XP_047756712.1">
    <property type="nucleotide sequence ID" value="XM_047900947.1"/>
</dbReference>
<dbReference type="EMBL" id="CP090163">
    <property type="protein sequence ID" value="UJO12346.1"/>
    <property type="molecule type" value="Genomic_DNA"/>
</dbReference>
<dbReference type="Proteomes" id="UP000756132">
    <property type="component" value="Chromosome 1"/>
</dbReference>